<sequence>MTHDHHSHDHSGHHHHAPTVGRENERLVLGAFAITFGFMVVELVGGLVAGSLALVADAAHMLTDSAALALAWAGFRFGRRGRDARRTFGYMRFEILAGFVNALTLIGLVAWIAWEAVMRLLDPAPVLAGPMLAIAVLGLLVNGGVYWVLSHGDRGHLNIRGAMLHVLGDLLGSVAAIVAAVTIWFTGWTPIDPILSVLLSAIILRSAWSLLRASLNVLMEGSPGNVAVDELRRTLCDRIDGLVRVDHVHVWSITSGQPVATMEIGMEEGKEPADIVRAVKRTLSEEYGIEHSTIEIAWDGRAGPCILDPGVTPQDVEASRDADGHEAEDAVPHPA</sequence>
<evidence type="ECO:0000313" key="13">
    <source>
        <dbReference type="EMBL" id="PZX16206.1"/>
    </source>
</evidence>
<dbReference type="NCBIfam" id="TIGR01297">
    <property type="entry name" value="CDF"/>
    <property type="match status" value="1"/>
</dbReference>
<keyword evidence="3" id="KW-0813">Transport</keyword>
<evidence type="ECO:0000313" key="14">
    <source>
        <dbReference type="Proteomes" id="UP000248916"/>
    </source>
</evidence>
<evidence type="ECO:0000256" key="5">
    <source>
        <dbReference type="ARBA" id="ARBA00022906"/>
    </source>
</evidence>
<dbReference type="PANTHER" id="PTHR11562:SF17">
    <property type="entry name" value="RE54080P-RELATED"/>
    <property type="match status" value="1"/>
</dbReference>
<feature type="region of interest" description="Disordered" evidence="9">
    <location>
        <begin position="310"/>
        <end position="335"/>
    </location>
</feature>
<feature type="domain" description="Cation efflux protein transmembrane" evidence="11">
    <location>
        <begin position="31"/>
        <end position="219"/>
    </location>
</feature>
<comment type="subcellular location">
    <subcellularLocation>
        <location evidence="1">Membrane</location>
        <topology evidence="1">Multi-pass membrane protein</topology>
    </subcellularLocation>
</comment>
<name>A0A2W7NSF4_9RHOB</name>
<dbReference type="RefSeq" id="WP_111537218.1">
    <property type="nucleotide sequence ID" value="NZ_QKZL01000007.1"/>
</dbReference>
<feature type="compositionally biased region" description="Basic and acidic residues" evidence="9">
    <location>
        <begin position="317"/>
        <end position="335"/>
    </location>
</feature>
<dbReference type="EMBL" id="QKZL01000007">
    <property type="protein sequence ID" value="PZX16206.1"/>
    <property type="molecule type" value="Genomic_DNA"/>
</dbReference>
<evidence type="ECO:0000256" key="3">
    <source>
        <dbReference type="ARBA" id="ARBA00022448"/>
    </source>
</evidence>
<feature type="transmembrane region" description="Helical" evidence="10">
    <location>
        <begin position="126"/>
        <end position="149"/>
    </location>
</feature>
<comment type="caution">
    <text evidence="13">The sequence shown here is derived from an EMBL/GenBank/DDBJ whole genome shotgun (WGS) entry which is preliminary data.</text>
</comment>
<evidence type="ECO:0000259" key="11">
    <source>
        <dbReference type="Pfam" id="PF01545"/>
    </source>
</evidence>
<keyword evidence="5" id="KW-0862">Zinc</keyword>
<feature type="transmembrane region" description="Helical" evidence="10">
    <location>
        <begin position="58"/>
        <end position="75"/>
    </location>
</feature>
<evidence type="ECO:0000256" key="9">
    <source>
        <dbReference type="SAM" id="MobiDB-lite"/>
    </source>
</evidence>
<dbReference type="InterPro" id="IPR050681">
    <property type="entry name" value="CDF/SLC30A"/>
</dbReference>
<accession>A0A2W7NSF4</accession>
<dbReference type="AlphaFoldDB" id="A0A2W7NSF4"/>
<evidence type="ECO:0000259" key="12">
    <source>
        <dbReference type="Pfam" id="PF16916"/>
    </source>
</evidence>
<keyword evidence="8 10" id="KW-0472">Membrane</keyword>
<gene>
    <name evidence="13" type="ORF">LX81_02057</name>
</gene>
<dbReference type="InterPro" id="IPR027469">
    <property type="entry name" value="Cation_efflux_TMD_sf"/>
</dbReference>
<feature type="transmembrane region" description="Helical" evidence="10">
    <location>
        <begin position="161"/>
        <end position="185"/>
    </location>
</feature>
<dbReference type="Gene3D" id="1.20.1510.10">
    <property type="entry name" value="Cation efflux protein transmembrane domain"/>
    <property type="match status" value="1"/>
</dbReference>
<evidence type="ECO:0000256" key="6">
    <source>
        <dbReference type="ARBA" id="ARBA00022989"/>
    </source>
</evidence>
<dbReference type="GO" id="GO:0005886">
    <property type="term" value="C:plasma membrane"/>
    <property type="evidence" value="ECO:0007669"/>
    <property type="project" value="TreeGrafter"/>
</dbReference>
<dbReference type="GO" id="GO:0005385">
    <property type="term" value="F:zinc ion transmembrane transporter activity"/>
    <property type="evidence" value="ECO:0007669"/>
    <property type="project" value="TreeGrafter"/>
</dbReference>
<dbReference type="Pfam" id="PF01545">
    <property type="entry name" value="Cation_efflux"/>
    <property type="match status" value="1"/>
</dbReference>
<feature type="transmembrane region" description="Helical" evidence="10">
    <location>
        <begin position="27"/>
        <end position="52"/>
    </location>
</feature>
<evidence type="ECO:0000256" key="4">
    <source>
        <dbReference type="ARBA" id="ARBA00022692"/>
    </source>
</evidence>
<comment type="similarity">
    <text evidence="2">Belongs to the cation diffusion facilitator (CDF) transporter (TC 2.A.4) family. SLC30A subfamily.</text>
</comment>
<evidence type="ECO:0000256" key="1">
    <source>
        <dbReference type="ARBA" id="ARBA00004141"/>
    </source>
</evidence>
<evidence type="ECO:0000256" key="10">
    <source>
        <dbReference type="SAM" id="Phobius"/>
    </source>
</evidence>
<feature type="domain" description="Cation efflux protein cytoplasmic" evidence="12">
    <location>
        <begin position="227"/>
        <end position="296"/>
    </location>
</feature>
<feature type="compositionally biased region" description="Basic and acidic residues" evidence="9">
    <location>
        <begin position="1"/>
        <end position="10"/>
    </location>
</feature>
<evidence type="ECO:0000256" key="2">
    <source>
        <dbReference type="ARBA" id="ARBA00008873"/>
    </source>
</evidence>
<feature type="transmembrane region" description="Helical" evidence="10">
    <location>
        <begin position="191"/>
        <end position="211"/>
    </location>
</feature>
<organism evidence="13 14">
    <name type="scientific">Palleronia aestuarii</name>
    <dbReference type="NCBI Taxonomy" id="568105"/>
    <lineage>
        <taxon>Bacteria</taxon>
        <taxon>Pseudomonadati</taxon>
        <taxon>Pseudomonadota</taxon>
        <taxon>Alphaproteobacteria</taxon>
        <taxon>Rhodobacterales</taxon>
        <taxon>Roseobacteraceae</taxon>
        <taxon>Palleronia</taxon>
    </lineage>
</organism>
<feature type="region of interest" description="Disordered" evidence="9">
    <location>
        <begin position="1"/>
        <end position="20"/>
    </location>
</feature>
<dbReference type="OrthoDB" id="9809646at2"/>
<keyword evidence="14" id="KW-1185">Reference proteome</keyword>
<dbReference type="InterPro" id="IPR058533">
    <property type="entry name" value="Cation_efflux_TM"/>
</dbReference>
<keyword evidence="5" id="KW-0864">Zinc transport</keyword>
<keyword evidence="7" id="KW-0406">Ion transport</keyword>
<dbReference type="Proteomes" id="UP000248916">
    <property type="component" value="Unassembled WGS sequence"/>
</dbReference>
<dbReference type="PANTHER" id="PTHR11562">
    <property type="entry name" value="CATION EFFLUX PROTEIN/ ZINC TRANSPORTER"/>
    <property type="match status" value="1"/>
</dbReference>
<dbReference type="InterPro" id="IPR027470">
    <property type="entry name" value="Cation_efflux_CTD"/>
</dbReference>
<protein>
    <submittedName>
        <fullName evidence="13">Cobalt-zinc-cadmium efflux system protein</fullName>
    </submittedName>
</protein>
<keyword evidence="6 10" id="KW-1133">Transmembrane helix</keyword>
<keyword evidence="4 10" id="KW-0812">Transmembrane</keyword>
<dbReference type="Pfam" id="PF16916">
    <property type="entry name" value="ZT_dimer"/>
    <property type="match status" value="1"/>
</dbReference>
<proteinExistence type="inferred from homology"/>
<evidence type="ECO:0000256" key="7">
    <source>
        <dbReference type="ARBA" id="ARBA00023065"/>
    </source>
</evidence>
<dbReference type="SUPFAM" id="SSF161111">
    <property type="entry name" value="Cation efflux protein transmembrane domain-like"/>
    <property type="match status" value="1"/>
</dbReference>
<feature type="transmembrane region" description="Helical" evidence="10">
    <location>
        <begin position="95"/>
        <end position="114"/>
    </location>
</feature>
<evidence type="ECO:0000256" key="8">
    <source>
        <dbReference type="ARBA" id="ARBA00023136"/>
    </source>
</evidence>
<dbReference type="InterPro" id="IPR002524">
    <property type="entry name" value="Cation_efflux"/>
</dbReference>
<reference evidence="13 14" key="1">
    <citation type="submission" date="2018-06" db="EMBL/GenBank/DDBJ databases">
        <title>Genomic Encyclopedia of Archaeal and Bacterial Type Strains, Phase II (KMG-II): from individual species to whole genera.</title>
        <authorList>
            <person name="Goeker M."/>
        </authorList>
    </citation>
    <scope>NUCLEOTIDE SEQUENCE [LARGE SCALE GENOMIC DNA]</scope>
    <source>
        <strain evidence="13 14">DSM 22009</strain>
    </source>
</reference>